<keyword evidence="2" id="KW-0808">Transferase</keyword>
<dbReference type="InterPro" id="IPR001077">
    <property type="entry name" value="COMT_C"/>
</dbReference>
<dbReference type="PROSITE" id="PS51683">
    <property type="entry name" value="SAM_OMT_II"/>
    <property type="match status" value="1"/>
</dbReference>
<dbReference type="Proteomes" id="UP001302443">
    <property type="component" value="Chromosome"/>
</dbReference>
<dbReference type="EMBL" id="CP135990">
    <property type="protein sequence ID" value="WPA91115.1"/>
    <property type="molecule type" value="Genomic_DNA"/>
</dbReference>
<organism evidence="6 7">
    <name type="scientific">Providencia zhijiangensis</name>
    <dbReference type="NCBI Taxonomy" id="3053982"/>
    <lineage>
        <taxon>Bacteria</taxon>
        <taxon>Pseudomonadati</taxon>
        <taxon>Pseudomonadota</taxon>
        <taxon>Gammaproteobacteria</taxon>
        <taxon>Enterobacterales</taxon>
        <taxon>Morganellaceae</taxon>
        <taxon>Providencia</taxon>
    </lineage>
</organism>
<sequence>MSLSLSHSFSHLEPGVRLIHKSVGFIFQAALRAAVKLELAEHLQNGPQTAEQIAQKIDANATMIHQILRLLATQNIFSAIDDCQFTLTPDAEFLLAEHPYSMRGAILMLTDQTFWLPSLYFSEMARGEPVFEHIFGKSFFDYWEKQANAADNFHDGMASLSRIEIPSIIAQYAFPENSVIADIGGGTGGLLLEILKNNPKTQGILFDLKAVVDKHILHDLNEDTRWTIENGSFFEKVPTADFYILKMIAHDWNDQQLVKIFNVIRNAMKDDSKILLIDYHFPHSNHLHVGKLMGLLCTNINVGADERSKEDFELLLHQADLKVTNFIKTDCDLSILEAQIS</sequence>
<dbReference type="GO" id="GO:0008168">
    <property type="term" value="F:methyltransferase activity"/>
    <property type="evidence" value="ECO:0007669"/>
    <property type="project" value="UniProtKB-KW"/>
</dbReference>
<dbReference type="Gene3D" id="1.10.10.10">
    <property type="entry name" value="Winged helix-like DNA-binding domain superfamily/Winged helix DNA-binding domain"/>
    <property type="match status" value="1"/>
</dbReference>
<protein>
    <submittedName>
        <fullName evidence="6">Methyltransferase</fullName>
    </submittedName>
</protein>
<keyword evidence="7" id="KW-1185">Reference proteome</keyword>
<evidence type="ECO:0000259" key="5">
    <source>
        <dbReference type="Pfam" id="PF08100"/>
    </source>
</evidence>
<proteinExistence type="predicted"/>
<evidence type="ECO:0000313" key="7">
    <source>
        <dbReference type="Proteomes" id="UP001302443"/>
    </source>
</evidence>
<dbReference type="SUPFAM" id="SSF53335">
    <property type="entry name" value="S-adenosyl-L-methionine-dependent methyltransferases"/>
    <property type="match status" value="1"/>
</dbReference>
<dbReference type="InterPro" id="IPR036390">
    <property type="entry name" value="WH_DNA-bd_sf"/>
</dbReference>
<dbReference type="SUPFAM" id="SSF46785">
    <property type="entry name" value="Winged helix' DNA-binding domain"/>
    <property type="match status" value="1"/>
</dbReference>
<dbReference type="RefSeq" id="WP_154602663.1">
    <property type="nucleotide sequence ID" value="NZ_CP135990.1"/>
</dbReference>
<dbReference type="InterPro" id="IPR036388">
    <property type="entry name" value="WH-like_DNA-bd_sf"/>
</dbReference>
<dbReference type="Pfam" id="PF00891">
    <property type="entry name" value="Methyltransf_2"/>
    <property type="match status" value="1"/>
</dbReference>
<feature type="domain" description="O-methyltransferase C-terminal" evidence="4">
    <location>
        <begin position="126"/>
        <end position="319"/>
    </location>
</feature>
<keyword evidence="3" id="KW-0949">S-adenosyl-L-methionine</keyword>
<dbReference type="InterPro" id="IPR016461">
    <property type="entry name" value="COMT-like"/>
</dbReference>
<dbReference type="PIRSF" id="PIRSF005739">
    <property type="entry name" value="O-mtase"/>
    <property type="match status" value="1"/>
</dbReference>
<dbReference type="InterPro" id="IPR012967">
    <property type="entry name" value="COMT_dimerisation"/>
</dbReference>
<name>A0ABZ0N035_9GAMM</name>
<dbReference type="PANTHER" id="PTHR43712:SF2">
    <property type="entry name" value="O-METHYLTRANSFERASE CICE"/>
    <property type="match status" value="1"/>
</dbReference>
<reference evidence="6 7" key="1">
    <citation type="submission" date="2023-09" db="EMBL/GenBank/DDBJ databases">
        <title>Genomic Revisitation and Reclassification of the Genus Providencia.</title>
        <authorList>
            <person name="Dong X."/>
        </authorList>
    </citation>
    <scope>NUCLEOTIDE SEQUENCE [LARGE SCALE GENOMIC DNA]</scope>
    <source>
        <strain evidence="6 7">D4759</strain>
    </source>
</reference>
<evidence type="ECO:0000256" key="2">
    <source>
        <dbReference type="ARBA" id="ARBA00022679"/>
    </source>
</evidence>
<evidence type="ECO:0000313" key="6">
    <source>
        <dbReference type="EMBL" id="WPA91115.1"/>
    </source>
</evidence>
<evidence type="ECO:0000256" key="1">
    <source>
        <dbReference type="ARBA" id="ARBA00022603"/>
    </source>
</evidence>
<keyword evidence="1 6" id="KW-0489">Methyltransferase</keyword>
<gene>
    <name evidence="6" type="ORF">QS795_011555</name>
</gene>
<dbReference type="PANTHER" id="PTHR43712">
    <property type="entry name" value="PUTATIVE (AFU_ORTHOLOGUE AFUA_4G14580)-RELATED"/>
    <property type="match status" value="1"/>
</dbReference>
<dbReference type="Gene3D" id="3.40.50.150">
    <property type="entry name" value="Vaccinia Virus protein VP39"/>
    <property type="match status" value="1"/>
</dbReference>
<evidence type="ECO:0000256" key="3">
    <source>
        <dbReference type="ARBA" id="ARBA00022691"/>
    </source>
</evidence>
<accession>A0ABZ0N035</accession>
<dbReference type="InterPro" id="IPR029063">
    <property type="entry name" value="SAM-dependent_MTases_sf"/>
</dbReference>
<dbReference type="Pfam" id="PF08100">
    <property type="entry name" value="Dimerisation"/>
    <property type="match status" value="1"/>
</dbReference>
<dbReference type="GO" id="GO:0032259">
    <property type="term" value="P:methylation"/>
    <property type="evidence" value="ECO:0007669"/>
    <property type="project" value="UniProtKB-KW"/>
</dbReference>
<evidence type="ECO:0000259" key="4">
    <source>
        <dbReference type="Pfam" id="PF00891"/>
    </source>
</evidence>
<feature type="domain" description="O-methyltransferase dimerisation" evidence="5">
    <location>
        <begin position="24"/>
        <end position="96"/>
    </location>
</feature>